<accession>A0ABU2A7D4</accession>
<keyword evidence="2" id="KW-1277">Toxin-antitoxin system</keyword>
<dbReference type="EMBL" id="JAVDXV010000003">
    <property type="protein sequence ID" value="MDR7333040.1"/>
    <property type="molecule type" value="Genomic_DNA"/>
</dbReference>
<comment type="similarity">
    <text evidence="1">Belongs to the RelE toxin family.</text>
</comment>
<name>A0ABU2A7D4_9BURK</name>
<reference evidence="3 4" key="1">
    <citation type="submission" date="2023-07" db="EMBL/GenBank/DDBJ databases">
        <title>Sorghum-associated microbial communities from plants grown in Nebraska, USA.</title>
        <authorList>
            <person name="Schachtman D."/>
        </authorList>
    </citation>
    <scope>NUCLEOTIDE SEQUENCE [LARGE SCALE GENOMIC DNA]</scope>
    <source>
        <strain evidence="3 4">BE316</strain>
    </source>
</reference>
<comment type="caution">
    <text evidence="3">The sequence shown here is derived from an EMBL/GenBank/DDBJ whole genome shotgun (WGS) entry which is preliminary data.</text>
</comment>
<keyword evidence="4" id="KW-1185">Reference proteome</keyword>
<protein>
    <submittedName>
        <fullName evidence="3">Plasmid stabilization system protein ParE</fullName>
    </submittedName>
</protein>
<proteinExistence type="inferred from homology"/>
<dbReference type="Proteomes" id="UP001180825">
    <property type="component" value="Unassembled WGS sequence"/>
</dbReference>
<dbReference type="InterPro" id="IPR007712">
    <property type="entry name" value="RelE/ParE_toxin"/>
</dbReference>
<dbReference type="InterPro" id="IPR051803">
    <property type="entry name" value="TA_system_RelE-like_toxin"/>
</dbReference>
<dbReference type="Pfam" id="PF05016">
    <property type="entry name" value="ParE_toxin"/>
    <property type="match status" value="1"/>
</dbReference>
<evidence type="ECO:0000313" key="4">
    <source>
        <dbReference type="Proteomes" id="UP001180825"/>
    </source>
</evidence>
<dbReference type="RefSeq" id="WP_310328316.1">
    <property type="nucleotide sequence ID" value="NZ_JAVDXV010000003.1"/>
</dbReference>
<sequence length="97" mass="11207">MRVLFRPQARVELFDAQDWYEARAPGLGLEFARAFEAALQSACRHPAGFAEVEEGCRRVVLRRFPYSLYYRVDGDQLLVVAVFHHRRPPSARQGRSD</sequence>
<evidence type="ECO:0000313" key="3">
    <source>
        <dbReference type="EMBL" id="MDR7333040.1"/>
    </source>
</evidence>
<evidence type="ECO:0000256" key="1">
    <source>
        <dbReference type="ARBA" id="ARBA00006226"/>
    </source>
</evidence>
<dbReference type="InterPro" id="IPR035093">
    <property type="entry name" value="RelE/ParE_toxin_dom_sf"/>
</dbReference>
<evidence type="ECO:0000256" key="2">
    <source>
        <dbReference type="ARBA" id="ARBA00022649"/>
    </source>
</evidence>
<organism evidence="3 4">
    <name type="scientific">Roseateles asaccharophilus</name>
    <dbReference type="NCBI Taxonomy" id="582607"/>
    <lineage>
        <taxon>Bacteria</taxon>
        <taxon>Pseudomonadati</taxon>
        <taxon>Pseudomonadota</taxon>
        <taxon>Betaproteobacteria</taxon>
        <taxon>Burkholderiales</taxon>
        <taxon>Sphaerotilaceae</taxon>
        <taxon>Roseateles</taxon>
    </lineage>
</organism>
<gene>
    <name evidence="3" type="ORF">J2X21_002173</name>
</gene>
<dbReference type="PANTHER" id="PTHR33755:SF8">
    <property type="entry name" value="TOXIN PARE2"/>
    <property type="match status" value="1"/>
</dbReference>
<dbReference type="PANTHER" id="PTHR33755">
    <property type="entry name" value="TOXIN PARE1-RELATED"/>
    <property type="match status" value="1"/>
</dbReference>
<dbReference type="Gene3D" id="3.30.2310.20">
    <property type="entry name" value="RelE-like"/>
    <property type="match status" value="1"/>
</dbReference>